<feature type="compositionally biased region" description="Basic and acidic residues" evidence="1">
    <location>
        <begin position="40"/>
        <end position="60"/>
    </location>
</feature>
<sequence>MSAQQTGEMRKPEEQDEGPSSVAGLRPVGCEAGSHMAPAARDRVAPEGDRGEEQKHEEHCLPAQVHAKLGEVGESARRLGQQAKECMMGLGQEKVKVFGESQDREDVKREN</sequence>
<dbReference type="EMBL" id="HBIT01012048">
    <property type="protein sequence ID" value="CAE0621219.1"/>
    <property type="molecule type" value="Transcribed_RNA"/>
</dbReference>
<name>A0A7S3UPA6_OXYMA</name>
<feature type="region of interest" description="Disordered" evidence="1">
    <location>
        <begin position="1"/>
        <end position="60"/>
    </location>
</feature>
<gene>
    <name evidence="2" type="ORF">OMAR00292_LOCUS6342</name>
</gene>
<accession>A0A7S3UPA6</accession>
<reference evidence="2" key="1">
    <citation type="submission" date="2021-01" db="EMBL/GenBank/DDBJ databases">
        <authorList>
            <person name="Corre E."/>
            <person name="Pelletier E."/>
            <person name="Niang G."/>
            <person name="Scheremetjew M."/>
            <person name="Finn R."/>
            <person name="Kale V."/>
            <person name="Holt S."/>
            <person name="Cochrane G."/>
            <person name="Meng A."/>
            <person name="Brown T."/>
            <person name="Cohen L."/>
        </authorList>
    </citation>
    <scope>NUCLEOTIDE SEQUENCE</scope>
    <source>
        <strain evidence="2">CCMP1795</strain>
    </source>
</reference>
<evidence type="ECO:0000313" key="2">
    <source>
        <dbReference type="EMBL" id="CAE0621219.1"/>
    </source>
</evidence>
<dbReference type="AlphaFoldDB" id="A0A7S3UPA6"/>
<protein>
    <submittedName>
        <fullName evidence="2">Uncharacterized protein</fullName>
    </submittedName>
</protein>
<evidence type="ECO:0000256" key="1">
    <source>
        <dbReference type="SAM" id="MobiDB-lite"/>
    </source>
</evidence>
<organism evidence="2">
    <name type="scientific">Oxyrrhis marina</name>
    <name type="common">Dinoflagellate</name>
    <dbReference type="NCBI Taxonomy" id="2969"/>
    <lineage>
        <taxon>Eukaryota</taxon>
        <taxon>Sar</taxon>
        <taxon>Alveolata</taxon>
        <taxon>Dinophyceae</taxon>
        <taxon>Oxyrrhinales</taxon>
        <taxon>Oxyrrhinaceae</taxon>
        <taxon>Oxyrrhis</taxon>
    </lineage>
</organism>
<proteinExistence type="predicted"/>